<protein>
    <recommendedName>
        <fullName evidence="1">DUF58 domain-containing protein</fullName>
    </recommendedName>
</protein>
<reference evidence="2 3" key="1">
    <citation type="submission" date="2024-05" db="EMBL/GenBank/DDBJ databases">
        <authorList>
            <consortium name="Candidatus Magnetaquicoccaceae bacterium FCR-1 genome sequencing consortium"/>
            <person name="Shimoshige H."/>
            <person name="Shimamura S."/>
            <person name="Taoka A."/>
            <person name="Kobayashi H."/>
            <person name="Maekawa T."/>
        </authorList>
    </citation>
    <scope>NUCLEOTIDE SEQUENCE [LARGE SCALE GENOMIC DNA]</scope>
    <source>
        <strain evidence="2 3">FCR-1</strain>
    </source>
</reference>
<dbReference type="Pfam" id="PF01882">
    <property type="entry name" value="DUF58"/>
    <property type="match status" value="1"/>
</dbReference>
<dbReference type="RefSeq" id="WP_420904134.1">
    <property type="nucleotide sequence ID" value="NZ_BAAFGK010000002.1"/>
</dbReference>
<dbReference type="Proteomes" id="UP001628193">
    <property type="component" value="Unassembled WGS sequence"/>
</dbReference>
<evidence type="ECO:0000313" key="2">
    <source>
        <dbReference type="EMBL" id="GAB0056427.1"/>
    </source>
</evidence>
<dbReference type="PANTHER" id="PTHR33608:SF12">
    <property type="entry name" value="DUF58 DOMAIN-CONTAINING PROTEIN"/>
    <property type="match status" value="1"/>
</dbReference>
<dbReference type="EMBL" id="BAAFGK010000002">
    <property type="protein sequence ID" value="GAB0056427.1"/>
    <property type="molecule type" value="Genomic_DNA"/>
</dbReference>
<comment type="caution">
    <text evidence="2">The sequence shown here is derived from an EMBL/GenBank/DDBJ whole genome shotgun (WGS) entry which is preliminary data.</text>
</comment>
<organism evidence="2 3">
    <name type="scientific">Candidatus Magnetaquiglobus chichijimensis</name>
    <dbReference type="NCBI Taxonomy" id="3141448"/>
    <lineage>
        <taxon>Bacteria</taxon>
        <taxon>Pseudomonadati</taxon>
        <taxon>Pseudomonadota</taxon>
        <taxon>Magnetococcia</taxon>
        <taxon>Magnetococcales</taxon>
        <taxon>Candidatus Magnetaquicoccaceae</taxon>
        <taxon>Candidatus Magnetaquiglobus</taxon>
    </lineage>
</organism>
<dbReference type="InterPro" id="IPR002881">
    <property type="entry name" value="DUF58"/>
</dbReference>
<accession>A0ABQ0C6D4</accession>
<name>A0ABQ0C6D4_9PROT</name>
<feature type="domain" description="DUF58" evidence="1">
    <location>
        <begin position="49"/>
        <end position="298"/>
    </location>
</feature>
<keyword evidence="3" id="KW-1185">Reference proteome</keyword>
<reference evidence="2 3" key="2">
    <citation type="submission" date="2024-09" db="EMBL/GenBank/DDBJ databases">
        <title>Draft genome sequence of Candidatus Magnetaquicoccaceae bacterium FCR-1.</title>
        <authorList>
            <person name="Shimoshige H."/>
            <person name="Shimamura S."/>
            <person name="Taoka A."/>
            <person name="Kobayashi H."/>
            <person name="Maekawa T."/>
        </authorList>
    </citation>
    <scope>NUCLEOTIDE SEQUENCE [LARGE SCALE GENOMIC DNA]</scope>
    <source>
        <strain evidence="2 3">FCR-1</strain>
    </source>
</reference>
<gene>
    <name evidence="2" type="ORF">SIID45300_00734</name>
</gene>
<proteinExistence type="predicted"/>
<evidence type="ECO:0000259" key="1">
    <source>
        <dbReference type="Pfam" id="PF01882"/>
    </source>
</evidence>
<evidence type="ECO:0000313" key="3">
    <source>
        <dbReference type="Proteomes" id="UP001628193"/>
    </source>
</evidence>
<sequence>MTPPVIDIDELLALRHAAHAVPSAARRHAASATGEHRAPFKGRGMEFAETRLYQAGDEVRHMEWRVTARTGKPHVKLFREERERALLLWIDCRRPMFHATRGREKIVQAARAATYAAWSAVGRGDRIGALLFSEQNHAELRPARGDRAVIGLIRALHRFGQPETTPCDTNAPHRFGQPETTPCDTNAPHRFGQPETTPPPDTSALALPLARLERVALPGSLVLLCSDFRGLRDSDHARLAQLARRHDVTLFFPHAPLERTLPPAGGRYPIAAPGHASQRFLMVDDPEIRQAHAARFAARHDGLRDLCQRIGAGFLSVSTEEEATSGLMARLHGRAA</sequence>
<dbReference type="PANTHER" id="PTHR33608">
    <property type="entry name" value="BLL2464 PROTEIN"/>
    <property type="match status" value="1"/>
</dbReference>